<name>A0A1F6MQN1_9BACT</name>
<sequence>MDKKCLIKKVPFKKVSDKYVMSVDDDFEIMNLIKQIEKKKLLKSDREVIKLLKTQLEHDWRLPLKIFLEKLIKKY</sequence>
<evidence type="ECO:0000313" key="1">
    <source>
        <dbReference type="EMBL" id="OGH73971.1"/>
    </source>
</evidence>
<reference evidence="1 2" key="1">
    <citation type="journal article" date="2016" name="Nat. Commun.">
        <title>Thousands of microbial genomes shed light on interconnected biogeochemical processes in an aquifer system.</title>
        <authorList>
            <person name="Anantharaman K."/>
            <person name="Brown C.T."/>
            <person name="Hug L.A."/>
            <person name="Sharon I."/>
            <person name="Castelle C.J."/>
            <person name="Probst A.J."/>
            <person name="Thomas B.C."/>
            <person name="Singh A."/>
            <person name="Wilkins M.J."/>
            <person name="Karaoz U."/>
            <person name="Brodie E.L."/>
            <person name="Williams K.H."/>
            <person name="Hubbard S.S."/>
            <person name="Banfield J.F."/>
        </authorList>
    </citation>
    <scope>NUCLEOTIDE SEQUENCE [LARGE SCALE GENOMIC DNA]</scope>
</reference>
<organism evidence="1 2">
    <name type="scientific">Candidatus Magasanikbacteria bacterium RIFCSPLOWO2_12_FULL_43_12</name>
    <dbReference type="NCBI Taxonomy" id="1798692"/>
    <lineage>
        <taxon>Bacteria</taxon>
        <taxon>Candidatus Magasanikiibacteriota</taxon>
    </lineage>
</organism>
<comment type="caution">
    <text evidence="1">The sequence shown here is derived from an EMBL/GenBank/DDBJ whole genome shotgun (WGS) entry which is preliminary data.</text>
</comment>
<dbReference type="AlphaFoldDB" id="A0A1F6MQN1"/>
<accession>A0A1F6MQN1</accession>
<dbReference type="EMBL" id="MFQN01000033">
    <property type="protein sequence ID" value="OGH73971.1"/>
    <property type="molecule type" value="Genomic_DNA"/>
</dbReference>
<dbReference type="Proteomes" id="UP000178347">
    <property type="component" value="Unassembled WGS sequence"/>
</dbReference>
<protein>
    <submittedName>
        <fullName evidence="1">Uncharacterized protein</fullName>
    </submittedName>
</protein>
<proteinExistence type="predicted"/>
<dbReference type="STRING" id="1798692.A3G00_03640"/>
<gene>
    <name evidence="1" type="ORF">A3G00_03640</name>
</gene>
<evidence type="ECO:0000313" key="2">
    <source>
        <dbReference type="Proteomes" id="UP000178347"/>
    </source>
</evidence>